<dbReference type="GeneID" id="80888632"/>
<keyword evidence="2" id="KW-1185">Reference proteome</keyword>
<name>A0A9W8UIP2_AKAMU</name>
<protein>
    <submittedName>
        <fullName evidence="1">Uncharacterized protein</fullName>
    </submittedName>
</protein>
<reference evidence="1" key="1">
    <citation type="journal article" date="2023" name="Access Microbiol">
        <title>De-novo genome assembly for Akanthomyces muscarius, a biocontrol agent of insect agricultural pests.</title>
        <authorList>
            <person name="Erdos Z."/>
            <person name="Studholme D.J."/>
            <person name="Raymond B."/>
            <person name="Sharma M."/>
        </authorList>
    </citation>
    <scope>NUCLEOTIDE SEQUENCE</scope>
    <source>
        <strain evidence="1">Ve6</strain>
    </source>
</reference>
<accession>A0A9W8UIP2</accession>
<dbReference type="AlphaFoldDB" id="A0A9W8UIP2"/>
<dbReference type="KEGG" id="amus:LMH87_001473"/>
<gene>
    <name evidence="1" type="ORF">LMH87_001473</name>
</gene>
<dbReference type="Proteomes" id="UP001144673">
    <property type="component" value="Chromosome 3"/>
</dbReference>
<sequence length="131" mass="14895">MHLPLSFGQLFKSKPTVFFFSAEGSDVSQNIVNLLQDDHYQMKRIKAKHLRKRKVNVIFYDEMADQGQLFKQLTLCEFDIVILIGDMVLKYYDGTIRADRCITVERRGINGVGAARKAILATLGIKLSSNI</sequence>
<organism evidence="1 2">
    <name type="scientific">Akanthomyces muscarius</name>
    <name type="common">Entomopathogenic fungus</name>
    <name type="synonym">Lecanicillium muscarium</name>
    <dbReference type="NCBI Taxonomy" id="2231603"/>
    <lineage>
        <taxon>Eukaryota</taxon>
        <taxon>Fungi</taxon>
        <taxon>Dikarya</taxon>
        <taxon>Ascomycota</taxon>
        <taxon>Pezizomycotina</taxon>
        <taxon>Sordariomycetes</taxon>
        <taxon>Hypocreomycetidae</taxon>
        <taxon>Hypocreales</taxon>
        <taxon>Cordycipitaceae</taxon>
        <taxon>Akanthomyces</taxon>
    </lineage>
</organism>
<evidence type="ECO:0000313" key="1">
    <source>
        <dbReference type="EMBL" id="KAJ4146918.1"/>
    </source>
</evidence>
<proteinExistence type="predicted"/>
<comment type="caution">
    <text evidence="1">The sequence shown here is derived from an EMBL/GenBank/DDBJ whole genome shotgun (WGS) entry which is preliminary data.</text>
</comment>
<dbReference type="EMBL" id="JAJHUN010000010">
    <property type="protein sequence ID" value="KAJ4146918.1"/>
    <property type="molecule type" value="Genomic_DNA"/>
</dbReference>
<evidence type="ECO:0000313" key="2">
    <source>
        <dbReference type="Proteomes" id="UP001144673"/>
    </source>
</evidence>
<dbReference type="RefSeq" id="XP_056049859.1">
    <property type="nucleotide sequence ID" value="XM_056192754.1"/>
</dbReference>